<dbReference type="AlphaFoldDB" id="A0A0G3BXW8"/>
<dbReference type="Pfam" id="PF02245">
    <property type="entry name" value="Pur_DNA_glyco"/>
    <property type="match status" value="1"/>
</dbReference>
<name>A0A0G3BXW8_9BURK</name>
<dbReference type="PANTHER" id="PTHR10429">
    <property type="entry name" value="DNA-3-METHYLADENINE GLYCOSYLASE"/>
    <property type="match status" value="1"/>
</dbReference>
<dbReference type="Gene3D" id="3.10.300.10">
    <property type="entry name" value="Methylpurine-DNA glycosylase (MPG)"/>
    <property type="match status" value="1"/>
</dbReference>
<gene>
    <name evidence="6" type="ORF">AAW51_4664</name>
</gene>
<reference evidence="6 7" key="1">
    <citation type="submission" date="2015-05" db="EMBL/GenBank/DDBJ databases">
        <authorList>
            <person name="Tang B."/>
            <person name="Yu Y."/>
        </authorList>
    </citation>
    <scope>NUCLEOTIDE SEQUENCE [LARGE SCALE GENOMIC DNA]</scope>
    <source>
        <strain evidence="6 7">DSM 7029</strain>
    </source>
</reference>
<dbReference type="SUPFAM" id="SSF50486">
    <property type="entry name" value="FMT C-terminal domain-like"/>
    <property type="match status" value="1"/>
</dbReference>
<keyword evidence="7" id="KW-1185">Reference proteome</keyword>
<dbReference type="NCBIfam" id="NF002003">
    <property type="entry name" value="PRK00802.1-3"/>
    <property type="match status" value="1"/>
</dbReference>
<dbReference type="NCBIfam" id="TIGR00567">
    <property type="entry name" value="3mg"/>
    <property type="match status" value="1"/>
</dbReference>
<dbReference type="InterPro" id="IPR003180">
    <property type="entry name" value="MPG"/>
</dbReference>
<dbReference type="InterPro" id="IPR036995">
    <property type="entry name" value="MPG_sf"/>
</dbReference>
<dbReference type="KEGG" id="pbh:AAW51_4664"/>
<dbReference type="STRING" id="413882.AAW51_4664"/>
<evidence type="ECO:0000313" key="7">
    <source>
        <dbReference type="Proteomes" id="UP000035352"/>
    </source>
</evidence>
<dbReference type="PANTHER" id="PTHR10429:SF0">
    <property type="entry name" value="DNA-3-METHYLADENINE GLYCOSYLASE"/>
    <property type="match status" value="1"/>
</dbReference>
<organism evidence="6 7">
    <name type="scientific">Caldimonas brevitalea</name>
    <dbReference type="NCBI Taxonomy" id="413882"/>
    <lineage>
        <taxon>Bacteria</taxon>
        <taxon>Pseudomonadati</taxon>
        <taxon>Pseudomonadota</taxon>
        <taxon>Betaproteobacteria</taxon>
        <taxon>Burkholderiales</taxon>
        <taxon>Sphaerotilaceae</taxon>
        <taxon>Caldimonas</taxon>
    </lineage>
</organism>
<keyword evidence="4 5" id="KW-0234">DNA repair</keyword>
<evidence type="ECO:0000256" key="2">
    <source>
        <dbReference type="ARBA" id="ARBA00022763"/>
    </source>
</evidence>
<dbReference type="GO" id="GO:0006284">
    <property type="term" value="P:base-excision repair"/>
    <property type="evidence" value="ECO:0007669"/>
    <property type="project" value="InterPro"/>
</dbReference>
<protein>
    <recommendedName>
        <fullName evidence="5">Putative 3-methyladenine DNA glycosylase</fullName>
        <ecNumber evidence="5">3.2.2.-</ecNumber>
    </recommendedName>
</protein>
<dbReference type="GO" id="GO:0003905">
    <property type="term" value="F:alkylbase DNA N-glycosylase activity"/>
    <property type="evidence" value="ECO:0007669"/>
    <property type="project" value="InterPro"/>
</dbReference>
<keyword evidence="2 5" id="KW-0227">DNA damage</keyword>
<dbReference type="RefSeq" id="WP_238947675.1">
    <property type="nucleotide sequence ID" value="NZ_CP011371.1"/>
</dbReference>
<dbReference type="PATRIC" id="fig|413882.6.peg.4872"/>
<dbReference type="HAMAP" id="MF_00527">
    <property type="entry name" value="3MGH"/>
    <property type="match status" value="1"/>
</dbReference>
<keyword evidence="3 5" id="KW-0378">Hydrolase</keyword>
<dbReference type="EMBL" id="CP011371">
    <property type="protein sequence ID" value="AKJ31355.1"/>
    <property type="molecule type" value="Genomic_DNA"/>
</dbReference>
<comment type="similarity">
    <text evidence="1 5">Belongs to the DNA glycosylase MPG family.</text>
</comment>
<sequence length="168" mass="17960">MIGVVLLVDGVGGRIVETEAYDRKDPASHSYAGPTRRNAAMFGPPGRAYVYRSYGMHWCLNIVCGATGQGAAVLIRALEPTHGIQVMQARRGVQSPSLLCAGPGRLCQALAIDGGHDGVPVTEPPFQWLPATEPLPVLAGARIGISKATELPWRFVAQGSRFLSRPMR</sequence>
<dbReference type="GO" id="GO:0003677">
    <property type="term" value="F:DNA binding"/>
    <property type="evidence" value="ECO:0007669"/>
    <property type="project" value="InterPro"/>
</dbReference>
<dbReference type="InterPro" id="IPR011034">
    <property type="entry name" value="Formyl_transferase-like_C_sf"/>
</dbReference>
<accession>A0A0G3BXW8</accession>
<evidence type="ECO:0000313" key="6">
    <source>
        <dbReference type="EMBL" id="AKJ31355.1"/>
    </source>
</evidence>
<evidence type="ECO:0000256" key="5">
    <source>
        <dbReference type="HAMAP-Rule" id="MF_00527"/>
    </source>
</evidence>
<proteinExistence type="inferred from homology"/>
<evidence type="ECO:0000256" key="1">
    <source>
        <dbReference type="ARBA" id="ARBA00009232"/>
    </source>
</evidence>
<evidence type="ECO:0000256" key="3">
    <source>
        <dbReference type="ARBA" id="ARBA00022801"/>
    </source>
</evidence>
<dbReference type="EC" id="3.2.2.-" evidence="5"/>
<evidence type="ECO:0000256" key="4">
    <source>
        <dbReference type="ARBA" id="ARBA00023204"/>
    </source>
</evidence>
<dbReference type="CDD" id="cd00540">
    <property type="entry name" value="AAG"/>
    <property type="match status" value="1"/>
</dbReference>
<dbReference type="Proteomes" id="UP000035352">
    <property type="component" value="Chromosome"/>
</dbReference>